<comment type="caution">
    <text evidence="2">The sequence shown here is derived from an EMBL/GenBank/DDBJ whole genome shotgun (WGS) entry which is preliminary data.</text>
</comment>
<evidence type="ECO:0000259" key="1">
    <source>
        <dbReference type="Pfam" id="PF12867"/>
    </source>
</evidence>
<accession>A0A933SC56</accession>
<dbReference type="EMBL" id="JACRIW010000041">
    <property type="protein sequence ID" value="MBI5169068.1"/>
    <property type="molecule type" value="Genomic_DNA"/>
</dbReference>
<dbReference type="Proteomes" id="UP000696931">
    <property type="component" value="Unassembled WGS sequence"/>
</dbReference>
<evidence type="ECO:0000313" key="2">
    <source>
        <dbReference type="EMBL" id="MBI5169068.1"/>
    </source>
</evidence>
<dbReference type="InterPro" id="IPR024775">
    <property type="entry name" value="DinB-like"/>
</dbReference>
<protein>
    <submittedName>
        <fullName evidence="2">DUF664 domain-containing protein</fullName>
    </submittedName>
</protein>
<organism evidence="2 3">
    <name type="scientific">Eiseniibacteriota bacterium</name>
    <dbReference type="NCBI Taxonomy" id="2212470"/>
    <lineage>
        <taxon>Bacteria</taxon>
        <taxon>Candidatus Eiseniibacteriota</taxon>
    </lineage>
</organism>
<evidence type="ECO:0000313" key="3">
    <source>
        <dbReference type="Proteomes" id="UP000696931"/>
    </source>
</evidence>
<proteinExistence type="predicted"/>
<dbReference type="InterPro" id="IPR034660">
    <property type="entry name" value="DinB/YfiT-like"/>
</dbReference>
<sequence length="189" mass="20472">MTRARIDRLVPAPGYPSREVALSLAQLEDLHERIVLAAMTLSPGQLAWQPRPGASTPGMLLAHIAVAETHLTQVGLLGEASGHVQDVIGIREDDDGMPLDPDGLPPALLRDKDAAWFAGLLARSLAHVRTAAAQLTDADLDEDVVRPPRPDGTQRIFNKRWVLWHIVEHTAGHLGQLLMLVNLVRGQAG</sequence>
<feature type="domain" description="DinB-like" evidence="1">
    <location>
        <begin position="26"/>
        <end position="177"/>
    </location>
</feature>
<reference evidence="2" key="1">
    <citation type="submission" date="2020-07" db="EMBL/GenBank/DDBJ databases">
        <title>Huge and variable diversity of episymbiotic CPR bacteria and DPANN archaea in groundwater ecosystems.</title>
        <authorList>
            <person name="He C.Y."/>
            <person name="Keren R."/>
            <person name="Whittaker M."/>
            <person name="Farag I.F."/>
            <person name="Doudna J."/>
            <person name="Cate J.H.D."/>
            <person name="Banfield J.F."/>
        </authorList>
    </citation>
    <scope>NUCLEOTIDE SEQUENCE</scope>
    <source>
        <strain evidence="2">NC_groundwater_1813_Pr3_B-0.1um_71_17</strain>
    </source>
</reference>
<name>A0A933SC56_UNCEI</name>
<gene>
    <name evidence="2" type="ORF">HZA61_06245</name>
</gene>
<dbReference type="Gene3D" id="1.20.120.450">
    <property type="entry name" value="dinb family like domain"/>
    <property type="match status" value="1"/>
</dbReference>
<dbReference type="SUPFAM" id="SSF109854">
    <property type="entry name" value="DinB/YfiT-like putative metalloenzymes"/>
    <property type="match status" value="1"/>
</dbReference>
<dbReference type="AlphaFoldDB" id="A0A933SC56"/>
<dbReference type="Pfam" id="PF12867">
    <property type="entry name" value="DinB_2"/>
    <property type="match status" value="1"/>
</dbReference>